<keyword evidence="7" id="KW-0472">Membrane</keyword>
<dbReference type="GO" id="GO:0009103">
    <property type="term" value="P:lipopolysaccharide biosynthetic process"/>
    <property type="evidence" value="ECO:0007669"/>
    <property type="project" value="TreeGrafter"/>
</dbReference>
<keyword evidence="5" id="KW-0812">Transmembrane</keyword>
<dbReference type="Proteomes" id="UP000475117">
    <property type="component" value="Chromosome"/>
</dbReference>
<dbReference type="InterPro" id="IPR050297">
    <property type="entry name" value="LipidA_mod_glycosyltrf_83"/>
</dbReference>
<evidence type="ECO:0000259" key="8">
    <source>
        <dbReference type="Pfam" id="PF13231"/>
    </source>
</evidence>
<protein>
    <submittedName>
        <fullName evidence="9">Glycosyltransferase family 39 protein</fullName>
    </submittedName>
</protein>
<evidence type="ECO:0000256" key="3">
    <source>
        <dbReference type="ARBA" id="ARBA00022676"/>
    </source>
</evidence>
<dbReference type="RefSeq" id="WP_164363856.1">
    <property type="nucleotide sequence ID" value="NZ_CP066776.1"/>
</dbReference>
<dbReference type="PANTHER" id="PTHR33908">
    <property type="entry name" value="MANNOSYLTRANSFERASE YKCB-RELATED"/>
    <property type="match status" value="1"/>
</dbReference>
<proteinExistence type="predicted"/>
<evidence type="ECO:0000256" key="1">
    <source>
        <dbReference type="ARBA" id="ARBA00004651"/>
    </source>
</evidence>
<keyword evidence="4 9" id="KW-0808">Transferase</keyword>
<keyword evidence="2" id="KW-1003">Cell membrane</keyword>
<keyword evidence="3" id="KW-0328">Glycosyltransferase</keyword>
<evidence type="ECO:0000313" key="9">
    <source>
        <dbReference type="EMBL" id="QQL45321.1"/>
    </source>
</evidence>
<dbReference type="GO" id="GO:0010041">
    <property type="term" value="P:response to iron(III) ion"/>
    <property type="evidence" value="ECO:0007669"/>
    <property type="project" value="TreeGrafter"/>
</dbReference>
<evidence type="ECO:0000256" key="7">
    <source>
        <dbReference type="ARBA" id="ARBA00023136"/>
    </source>
</evidence>
<evidence type="ECO:0000256" key="2">
    <source>
        <dbReference type="ARBA" id="ARBA00022475"/>
    </source>
</evidence>
<dbReference type="AlphaFoldDB" id="A0A6B3LAZ2"/>
<dbReference type="GO" id="GO:0016763">
    <property type="term" value="F:pentosyltransferase activity"/>
    <property type="evidence" value="ECO:0007669"/>
    <property type="project" value="TreeGrafter"/>
</dbReference>
<name>A0A6B3LAZ2_9BACT</name>
<keyword evidence="6" id="KW-1133">Transmembrane helix</keyword>
<dbReference type="EMBL" id="CP066776">
    <property type="protein sequence ID" value="QQL45321.1"/>
    <property type="molecule type" value="Genomic_DNA"/>
</dbReference>
<evidence type="ECO:0000256" key="4">
    <source>
        <dbReference type="ARBA" id="ARBA00022679"/>
    </source>
</evidence>
<organism evidence="9 10">
    <name type="scientific">Sulfuriroseicoccus oceanibius</name>
    <dbReference type="NCBI Taxonomy" id="2707525"/>
    <lineage>
        <taxon>Bacteria</taxon>
        <taxon>Pseudomonadati</taxon>
        <taxon>Verrucomicrobiota</taxon>
        <taxon>Verrucomicrobiia</taxon>
        <taxon>Verrucomicrobiales</taxon>
        <taxon>Verrucomicrobiaceae</taxon>
        <taxon>Sulfuriroseicoccus</taxon>
    </lineage>
</organism>
<evidence type="ECO:0000256" key="5">
    <source>
        <dbReference type="ARBA" id="ARBA00022692"/>
    </source>
</evidence>
<feature type="domain" description="Glycosyltransferase RgtA/B/C/D-like" evidence="8">
    <location>
        <begin position="74"/>
        <end position="205"/>
    </location>
</feature>
<dbReference type="PANTHER" id="PTHR33908:SF3">
    <property type="entry name" value="UNDECAPRENYL PHOSPHATE-ALPHA-4-AMINO-4-DEOXY-L-ARABINOSE ARABINOSYL TRANSFERASE"/>
    <property type="match status" value="1"/>
</dbReference>
<accession>A0A6B3LAZ2</accession>
<dbReference type="GO" id="GO:0005886">
    <property type="term" value="C:plasma membrane"/>
    <property type="evidence" value="ECO:0007669"/>
    <property type="project" value="UniProtKB-SubCell"/>
</dbReference>
<dbReference type="KEGG" id="soa:G3M56_001660"/>
<gene>
    <name evidence="9" type="ORF">G3M56_001660</name>
</gene>
<evidence type="ECO:0000256" key="6">
    <source>
        <dbReference type="ARBA" id="ARBA00022989"/>
    </source>
</evidence>
<keyword evidence="10" id="KW-1185">Reference proteome</keyword>
<comment type="subcellular location">
    <subcellularLocation>
        <location evidence="1">Cell membrane</location>
        <topology evidence="1">Multi-pass membrane protein</topology>
    </subcellularLocation>
</comment>
<dbReference type="InterPro" id="IPR038731">
    <property type="entry name" value="RgtA/B/C-like"/>
</dbReference>
<dbReference type="Pfam" id="PF13231">
    <property type="entry name" value="PMT_2"/>
    <property type="match status" value="1"/>
</dbReference>
<reference evidence="9 10" key="1">
    <citation type="submission" date="2020-12" db="EMBL/GenBank/DDBJ databases">
        <title>Sulforoseuscoccus oceanibium gen. nov., sp. nov., a representative of the phylum Verrucomicrobia with special cytoplasmic membrane, and proposal of Sulforoseuscoccusaceae fam. nov.</title>
        <authorList>
            <person name="Xi F."/>
        </authorList>
    </citation>
    <scope>NUCLEOTIDE SEQUENCE [LARGE SCALE GENOMIC DNA]</scope>
    <source>
        <strain evidence="9 10">T37</strain>
    </source>
</reference>
<sequence>MADTPSHSSPTSFWLRPLGTNLILIVLAVLTLVPAISNLPLMDRDEPKFAQATQEMIDRDDWLVPWFNDEYRFDKPPLSYWWMRLHYTFLGKTELAARLHSVEASLLSAMVIAALGRFLFGPRAGLLAGVGWLTTLQILVHSRLCVADMPMILAVCVTGYALARLLLAPEDDPIANKRWNRWWWLLVGAAVFGFLAKGPIPLVTAGLGLALTRFVFGKGRPLPWRRLQPISFSVLYLVGIGLWGIPALLETQGLFWDKGMGEHVVKRGTESFNGRISVPGFYFVTAFLSLLPWCTLIPAALKRDTPEEGRLTGRSAKSAFLLGWLAAPYLVFTFYSTQLPHYVMPGFPAFFLLLFRSGSVPVPSTRFEKNWAIAVTAVIALLAGGVLWLANWAPFEGQTAGISQLITVAGILLAVAAVACFFAQRGWVIATAIAVIGTSALAWQMSEQIRAIHPTMLAMEKLKMAPEGTTYVAAEFKEPSLVFYTDKGWKMKSKNEDAVKFLRGSRITGTKNPRPRGGVMLLREWTANGVIKQLQGGKTIDELEPSSDRRAETLSLVRARLPLHEMKLYVVTGYNAAKTSWAEVLVCVPVEPRAEAKNEG</sequence>
<evidence type="ECO:0000313" key="10">
    <source>
        <dbReference type="Proteomes" id="UP000475117"/>
    </source>
</evidence>